<protein>
    <submittedName>
        <fullName evidence="1">Uncharacterized protein</fullName>
    </submittedName>
</protein>
<sequence>MSPLDTQNPAAEDAPSYDTWLVASHLINSGFNVNFLPGGVVYVDPLQSDLSFMGLSASTSTFGGMLLSKKRPGIWSLLGSEGLPVPAWKSFRVTGTKAASAFAARIGYPVELGREKGERTWTASSETELLEAMTSLRAGPKSPHRRAIVRKKRPGGTFDLLFLGDKLLLGGLRGRLPQIIMPETVHEGFVSLGAAALRAVPGLEFGVVRIEADDVQSTPNGQDAQVVTVRSSPKLQDFGGAPIETHLEVARTVVNHELKLNGIEPQRGGVRHAVAVECTGLVAAETFWRSFSEVLVPPRYEVLGPVQYPAEEVLHIELRAEGENLALAAIKAIAGVGHENRRAPMVSLTHL</sequence>
<dbReference type="EMBL" id="JABAHY010000007">
    <property type="protein sequence ID" value="NLS10063.1"/>
    <property type="molecule type" value="Genomic_DNA"/>
</dbReference>
<evidence type="ECO:0000313" key="2">
    <source>
        <dbReference type="Proteomes" id="UP000523139"/>
    </source>
</evidence>
<dbReference type="RefSeq" id="WP_168887552.1">
    <property type="nucleotide sequence ID" value="NZ_JABAHY010000007.1"/>
</dbReference>
<gene>
    <name evidence="1" type="ORF">HGQ17_08635</name>
</gene>
<dbReference type="Proteomes" id="UP000523139">
    <property type="component" value="Unassembled WGS sequence"/>
</dbReference>
<reference evidence="1 2" key="1">
    <citation type="submission" date="2020-04" db="EMBL/GenBank/DDBJ databases">
        <title>Nesterenkonia sp. nov., isolated from marine sediment.</title>
        <authorList>
            <person name="Zhang G."/>
        </authorList>
    </citation>
    <scope>NUCLEOTIDE SEQUENCE [LARGE SCALE GENOMIC DNA]</scope>
    <source>
        <strain evidence="1 2">MY13</strain>
    </source>
</reference>
<comment type="caution">
    <text evidence="1">The sequence shown here is derived from an EMBL/GenBank/DDBJ whole genome shotgun (WGS) entry which is preliminary data.</text>
</comment>
<accession>A0A7X8TL80</accession>
<dbReference type="AlphaFoldDB" id="A0A7X8TL80"/>
<evidence type="ECO:0000313" key="1">
    <source>
        <dbReference type="EMBL" id="NLS10063.1"/>
    </source>
</evidence>
<organism evidence="1 2">
    <name type="scientific">Nesterenkonia sedimenti</name>
    <dbReference type="NCBI Taxonomy" id="1463632"/>
    <lineage>
        <taxon>Bacteria</taxon>
        <taxon>Bacillati</taxon>
        <taxon>Actinomycetota</taxon>
        <taxon>Actinomycetes</taxon>
        <taxon>Micrococcales</taxon>
        <taxon>Micrococcaceae</taxon>
        <taxon>Nesterenkonia</taxon>
    </lineage>
</organism>
<proteinExistence type="predicted"/>
<name>A0A7X8TL80_9MICC</name>
<keyword evidence="2" id="KW-1185">Reference proteome</keyword>